<dbReference type="OrthoDB" id="9811261at2"/>
<dbReference type="PROSITE" id="PS51387">
    <property type="entry name" value="FAD_PCMH"/>
    <property type="match status" value="1"/>
</dbReference>
<dbReference type="SUPFAM" id="SSF55103">
    <property type="entry name" value="FAD-linked oxidases, C-terminal domain"/>
    <property type="match status" value="1"/>
</dbReference>
<dbReference type="AlphaFoldDB" id="A0A4Y8RJP7"/>
<evidence type="ECO:0000259" key="3">
    <source>
        <dbReference type="PROSITE" id="PS51387"/>
    </source>
</evidence>
<dbReference type="PANTHER" id="PTHR11748:SF119">
    <property type="entry name" value="D-2-HYDROXYGLUTARATE DEHYDROGENASE"/>
    <property type="match status" value="1"/>
</dbReference>
<dbReference type="PANTHER" id="PTHR11748">
    <property type="entry name" value="D-LACTATE DEHYDROGENASE"/>
    <property type="match status" value="1"/>
</dbReference>
<dbReference type="InterPro" id="IPR016169">
    <property type="entry name" value="FAD-bd_PCMH_sub2"/>
</dbReference>
<evidence type="ECO:0000313" key="5">
    <source>
        <dbReference type="Proteomes" id="UP000298179"/>
    </source>
</evidence>
<sequence>MTRTAPLDIDAFRRDLGDIPVEDNPKLVLQKSRDFYWYSPVLKRQLDHVTADLVVTPRTIDDVVTTLASAHRHGVPVTPRGAGTGNYGQAMPLSGGAVLNLAGLTKVVASSPMTVRAEAGAILARIDEETRAAHGAEMRFHPSTYRTATIGGFVAGGSGGVGSIRWGGLRNFGNIISLKVVTCEASPRILDIEGTDILKVAHAYGTNGIIVEAEVPLTAGYDWVDVLAGFDTIEDAVRFARNVALQDGMLLKEIAPIAAPVPHDYFVRHQKFIRKDQSVVVMMAAPQAMAALSIFLAHEKGEMLYRSDAASEEDLKRLPPAYELAWNHTTLRGLKVDPSITYLQTQYPDLETLKKIIALLGDEMPMHNEMIRFDGRVVFSGLPIVRFSTEERLEEIIRIHEDNGCLVFNPHRYTLEEGGMKRSDPGQLAFKREADPKGILNPGKMIAWENPDFDFASGKAWLFSGLQSAGAD</sequence>
<dbReference type="InterPro" id="IPR036318">
    <property type="entry name" value="FAD-bd_PCMH-like_sf"/>
</dbReference>
<proteinExistence type="predicted"/>
<dbReference type="Gene3D" id="3.30.465.10">
    <property type="match status" value="1"/>
</dbReference>
<name>A0A4Y8RJP7_9HYPH</name>
<dbReference type="GO" id="GO:1903457">
    <property type="term" value="P:lactate catabolic process"/>
    <property type="evidence" value="ECO:0007669"/>
    <property type="project" value="TreeGrafter"/>
</dbReference>
<dbReference type="GO" id="GO:0004458">
    <property type="term" value="F:D-lactate dehydrogenase (cytochrome) activity"/>
    <property type="evidence" value="ECO:0007669"/>
    <property type="project" value="TreeGrafter"/>
</dbReference>
<dbReference type="Pfam" id="PF01565">
    <property type="entry name" value="FAD_binding_4"/>
    <property type="match status" value="1"/>
</dbReference>
<feature type="domain" description="FAD-binding PCMH-type" evidence="3">
    <location>
        <begin position="46"/>
        <end position="220"/>
    </location>
</feature>
<keyword evidence="2" id="KW-0274">FAD</keyword>
<dbReference type="GO" id="GO:0071949">
    <property type="term" value="F:FAD binding"/>
    <property type="evidence" value="ECO:0007669"/>
    <property type="project" value="InterPro"/>
</dbReference>
<dbReference type="Proteomes" id="UP000298179">
    <property type="component" value="Unassembled WGS sequence"/>
</dbReference>
<comment type="caution">
    <text evidence="4">The sequence shown here is derived from an EMBL/GenBank/DDBJ whole genome shotgun (WGS) entry which is preliminary data.</text>
</comment>
<keyword evidence="5" id="KW-1185">Reference proteome</keyword>
<dbReference type="EMBL" id="SOZD01000003">
    <property type="protein sequence ID" value="TFF23224.1"/>
    <property type="molecule type" value="Genomic_DNA"/>
</dbReference>
<dbReference type="InterPro" id="IPR016164">
    <property type="entry name" value="FAD-linked_Oxase-like_C"/>
</dbReference>
<accession>A0A4Y8RJP7</accession>
<reference evidence="4 5" key="1">
    <citation type="submission" date="2019-03" db="EMBL/GenBank/DDBJ databases">
        <title>Jiella endophytica sp. nov., a novel endophytic bacterium isolated from root of Ficus microcarpa Linn. f.</title>
        <authorList>
            <person name="Tuo L."/>
        </authorList>
    </citation>
    <scope>NUCLEOTIDE SEQUENCE [LARGE SCALE GENOMIC DNA]</scope>
    <source>
        <strain evidence="4 5">CBS5Q-3</strain>
    </source>
</reference>
<dbReference type="SUPFAM" id="SSF56176">
    <property type="entry name" value="FAD-binding/transporter-associated domain-like"/>
    <property type="match status" value="1"/>
</dbReference>
<dbReference type="InterPro" id="IPR006094">
    <property type="entry name" value="Oxid_FAD_bind_N"/>
</dbReference>
<organism evidence="4 5">
    <name type="scientific">Jiella endophytica</name>
    <dbReference type="NCBI Taxonomy" id="2558362"/>
    <lineage>
        <taxon>Bacteria</taxon>
        <taxon>Pseudomonadati</taxon>
        <taxon>Pseudomonadota</taxon>
        <taxon>Alphaproteobacteria</taxon>
        <taxon>Hyphomicrobiales</taxon>
        <taxon>Aurantimonadaceae</taxon>
        <taxon>Jiella</taxon>
    </lineage>
</organism>
<dbReference type="GO" id="GO:0008720">
    <property type="term" value="F:D-lactate dehydrogenase (NAD+) activity"/>
    <property type="evidence" value="ECO:0007669"/>
    <property type="project" value="TreeGrafter"/>
</dbReference>
<dbReference type="InterPro" id="IPR016166">
    <property type="entry name" value="FAD-bd_PCMH"/>
</dbReference>
<keyword evidence="1" id="KW-0285">Flavoprotein</keyword>
<evidence type="ECO:0000256" key="1">
    <source>
        <dbReference type="ARBA" id="ARBA00022630"/>
    </source>
</evidence>
<protein>
    <submittedName>
        <fullName evidence="4">FAD-binding oxidoreductase</fullName>
    </submittedName>
</protein>
<gene>
    <name evidence="4" type="ORF">E3C22_12400</name>
</gene>
<evidence type="ECO:0000313" key="4">
    <source>
        <dbReference type="EMBL" id="TFF23224.1"/>
    </source>
</evidence>
<evidence type="ECO:0000256" key="2">
    <source>
        <dbReference type="ARBA" id="ARBA00022827"/>
    </source>
</evidence>